<dbReference type="PRINTS" id="PR00042">
    <property type="entry name" value="LEUZIPPRFOS"/>
</dbReference>
<comment type="subcellular location">
    <subcellularLocation>
        <location evidence="1">Nucleus</location>
    </subcellularLocation>
</comment>
<feature type="region of interest" description="Disordered" evidence="7">
    <location>
        <begin position="1"/>
        <end position="102"/>
    </location>
</feature>
<dbReference type="AlphaFoldDB" id="A0A1X2HV58"/>
<dbReference type="GO" id="GO:0005634">
    <property type="term" value="C:nucleus"/>
    <property type="evidence" value="ECO:0007669"/>
    <property type="project" value="UniProtKB-SubCell"/>
</dbReference>
<proteinExistence type="predicted"/>
<dbReference type="InParanoid" id="A0A1X2HV58"/>
<dbReference type="FunCoup" id="A0A1X2HV58">
    <property type="interactions" value="84"/>
</dbReference>
<dbReference type="Pfam" id="PF00170">
    <property type="entry name" value="bZIP_1"/>
    <property type="match status" value="1"/>
</dbReference>
<name>A0A1X2HV58_SYNRA</name>
<dbReference type="Proteomes" id="UP000242180">
    <property type="component" value="Unassembled WGS sequence"/>
</dbReference>
<feature type="coiled-coil region" evidence="6">
    <location>
        <begin position="297"/>
        <end position="331"/>
    </location>
</feature>
<dbReference type="CDD" id="cd14687">
    <property type="entry name" value="bZIP_ATF2"/>
    <property type="match status" value="1"/>
</dbReference>
<reference evidence="9 10" key="1">
    <citation type="submission" date="2016-07" db="EMBL/GenBank/DDBJ databases">
        <title>Pervasive Adenine N6-methylation of Active Genes in Fungi.</title>
        <authorList>
            <consortium name="DOE Joint Genome Institute"/>
            <person name="Mondo S.J."/>
            <person name="Dannebaum R.O."/>
            <person name="Kuo R.C."/>
            <person name="Labutti K."/>
            <person name="Haridas S."/>
            <person name="Kuo A."/>
            <person name="Salamov A."/>
            <person name="Ahrendt S.R."/>
            <person name="Lipzen A."/>
            <person name="Sullivan W."/>
            <person name="Andreopoulos W.B."/>
            <person name="Clum A."/>
            <person name="Lindquist E."/>
            <person name="Daum C."/>
            <person name="Ramamoorthy G.K."/>
            <person name="Gryganskyi A."/>
            <person name="Culley D."/>
            <person name="Magnuson J.K."/>
            <person name="James T.Y."/>
            <person name="O'Malley M.A."/>
            <person name="Stajich J.E."/>
            <person name="Spatafora J.W."/>
            <person name="Visel A."/>
            <person name="Grigoriev I.V."/>
        </authorList>
    </citation>
    <scope>NUCLEOTIDE SEQUENCE [LARGE SCALE GENOMIC DNA]</scope>
    <source>
        <strain evidence="9 10">NRRL 2496</strain>
    </source>
</reference>
<protein>
    <recommendedName>
        <fullName evidence="8">BZIP domain-containing protein</fullName>
    </recommendedName>
</protein>
<dbReference type="SUPFAM" id="SSF57959">
    <property type="entry name" value="Leucine zipper domain"/>
    <property type="match status" value="1"/>
</dbReference>
<dbReference type="InterPro" id="IPR004827">
    <property type="entry name" value="bZIP"/>
</dbReference>
<feature type="region of interest" description="Disordered" evidence="7">
    <location>
        <begin position="396"/>
        <end position="422"/>
    </location>
</feature>
<evidence type="ECO:0000256" key="6">
    <source>
        <dbReference type="SAM" id="Coils"/>
    </source>
</evidence>
<dbReference type="GO" id="GO:0003677">
    <property type="term" value="F:DNA binding"/>
    <property type="evidence" value="ECO:0007669"/>
    <property type="project" value="UniProtKB-KW"/>
</dbReference>
<keyword evidence="10" id="KW-1185">Reference proteome</keyword>
<dbReference type="InterPro" id="IPR051027">
    <property type="entry name" value="bZIP_transcription_factors"/>
</dbReference>
<keyword evidence="6" id="KW-0175">Coiled coil</keyword>
<organism evidence="9 10">
    <name type="scientific">Syncephalastrum racemosum</name>
    <name type="common">Filamentous fungus</name>
    <dbReference type="NCBI Taxonomy" id="13706"/>
    <lineage>
        <taxon>Eukaryota</taxon>
        <taxon>Fungi</taxon>
        <taxon>Fungi incertae sedis</taxon>
        <taxon>Mucoromycota</taxon>
        <taxon>Mucoromycotina</taxon>
        <taxon>Mucoromycetes</taxon>
        <taxon>Mucorales</taxon>
        <taxon>Syncephalastraceae</taxon>
        <taxon>Syncephalastrum</taxon>
    </lineage>
</organism>
<dbReference type="InterPro" id="IPR000837">
    <property type="entry name" value="AP-1"/>
</dbReference>
<dbReference type="SMART" id="SM00338">
    <property type="entry name" value="BRLZ"/>
    <property type="match status" value="1"/>
</dbReference>
<dbReference type="PANTHER" id="PTHR19304">
    <property type="entry name" value="CYCLIC-AMP RESPONSE ELEMENT BINDING PROTEIN"/>
    <property type="match status" value="1"/>
</dbReference>
<keyword evidence="3" id="KW-0238">DNA-binding</keyword>
<dbReference type="GO" id="GO:0003700">
    <property type="term" value="F:DNA-binding transcription factor activity"/>
    <property type="evidence" value="ECO:0007669"/>
    <property type="project" value="InterPro"/>
</dbReference>
<feature type="compositionally biased region" description="Low complexity" evidence="7">
    <location>
        <begin position="83"/>
        <end position="102"/>
    </location>
</feature>
<dbReference type="OMA" id="HNEKKDA"/>
<feature type="compositionally biased region" description="Polar residues" evidence="7">
    <location>
        <begin position="50"/>
        <end position="64"/>
    </location>
</feature>
<evidence type="ECO:0000259" key="8">
    <source>
        <dbReference type="PROSITE" id="PS50217"/>
    </source>
</evidence>
<dbReference type="OrthoDB" id="295274at2759"/>
<evidence type="ECO:0000256" key="7">
    <source>
        <dbReference type="SAM" id="MobiDB-lite"/>
    </source>
</evidence>
<evidence type="ECO:0000256" key="2">
    <source>
        <dbReference type="ARBA" id="ARBA00023015"/>
    </source>
</evidence>
<sequence length="422" mass="45094">MTIAATSAPTVNDSIAVSTTRTAPDRNKSPIMAVLPLDPSAKLDQEPNPFEQSFSSAATKSPNTAALADKLSARSMQADGRRNGSQCSNTSTSSSSGASTQGRTVLPPVAALTSPAPPLLDSGILPKDISSQLAWDSLRAGPLSPSMLQRPAQPAHMENYNLTAISNPTSSVINPAAVFSQSNQPPHPHNQPTVFMNSDGNTFRRDSLSSTAISQQRSGSSLAAPINQDSGQSPKLSPQKKRAHERTSSTSRKSTRRKTSETSSDNFNDEEEEKRRNFLERNRIAALKCRQRKKQWLSNLQAKVDYLTNDNEELQLQASALREEIVNLKTLLLAHKNCPVAQMNGFDVNSVQKAALLPPSEAPSIGASPSSIAPSSISHPSVAPLAMEQGMVSFSSAPRAPTRQGPQEHPGVMAGTSSVLRF</sequence>
<evidence type="ECO:0000256" key="1">
    <source>
        <dbReference type="ARBA" id="ARBA00004123"/>
    </source>
</evidence>
<evidence type="ECO:0000313" key="10">
    <source>
        <dbReference type="Proteomes" id="UP000242180"/>
    </source>
</evidence>
<dbReference type="GO" id="GO:0006357">
    <property type="term" value="P:regulation of transcription by RNA polymerase II"/>
    <property type="evidence" value="ECO:0007669"/>
    <property type="project" value="InterPro"/>
</dbReference>
<feature type="compositionally biased region" description="Polar residues" evidence="7">
    <location>
        <begin position="1"/>
        <end position="22"/>
    </location>
</feature>
<dbReference type="STRING" id="13706.A0A1X2HV58"/>
<dbReference type="PROSITE" id="PS50217">
    <property type="entry name" value="BZIP"/>
    <property type="match status" value="1"/>
</dbReference>
<evidence type="ECO:0000256" key="4">
    <source>
        <dbReference type="ARBA" id="ARBA00023163"/>
    </source>
</evidence>
<feature type="region of interest" description="Disordered" evidence="7">
    <location>
        <begin position="179"/>
        <end position="275"/>
    </location>
</feature>
<dbReference type="InterPro" id="IPR020956">
    <property type="entry name" value="TF_Aft1_OSM"/>
</dbReference>
<accession>A0A1X2HV58</accession>
<keyword evidence="4" id="KW-0804">Transcription</keyword>
<dbReference type="EMBL" id="MCGN01000001">
    <property type="protein sequence ID" value="ORZ03456.1"/>
    <property type="molecule type" value="Genomic_DNA"/>
</dbReference>
<feature type="compositionally biased region" description="Polar residues" evidence="7">
    <location>
        <begin position="208"/>
        <end position="236"/>
    </location>
</feature>
<dbReference type="InterPro" id="IPR046347">
    <property type="entry name" value="bZIP_sf"/>
</dbReference>
<feature type="domain" description="BZIP" evidence="8">
    <location>
        <begin position="272"/>
        <end position="335"/>
    </location>
</feature>
<evidence type="ECO:0000313" key="9">
    <source>
        <dbReference type="EMBL" id="ORZ03456.1"/>
    </source>
</evidence>
<dbReference type="Pfam" id="PF11785">
    <property type="entry name" value="Aft1_OSA"/>
    <property type="match status" value="1"/>
</dbReference>
<dbReference type="FunFam" id="1.20.5.170:FF:000053">
    <property type="entry name" value="BZIP transcription factor AtfA"/>
    <property type="match status" value="1"/>
</dbReference>
<gene>
    <name evidence="9" type="ORF">BCR43DRAFT_483399</name>
</gene>
<keyword evidence="2" id="KW-0805">Transcription regulation</keyword>
<comment type="caution">
    <text evidence="9">The sequence shown here is derived from an EMBL/GenBank/DDBJ whole genome shotgun (WGS) entry which is preliminary data.</text>
</comment>
<evidence type="ECO:0000256" key="5">
    <source>
        <dbReference type="ARBA" id="ARBA00023242"/>
    </source>
</evidence>
<evidence type="ECO:0000256" key="3">
    <source>
        <dbReference type="ARBA" id="ARBA00023125"/>
    </source>
</evidence>
<dbReference type="Gene3D" id="1.20.5.170">
    <property type="match status" value="1"/>
</dbReference>
<keyword evidence="5" id="KW-0539">Nucleus</keyword>